<comment type="caution">
    <text evidence="1">The sequence shown here is derived from an EMBL/GenBank/DDBJ whole genome shotgun (WGS) entry which is preliminary data.</text>
</comment>
<dbReference type="RefSeq" id="WP_131835203.1">
    <property type="nucleotide sequence ID" value="NZ_SMFY01000002.1"/>
</dbReference>
<evidence type="ECO:0000313" key="2">
    <source>
        <dbReference type="Proteomes" id="UP000295030"/>
    </source>
</evidence>
<dbReference type="EMBL" id="SMFY01000002">
    <property type="protein sequence ID" value="TCK28008.1"/>
    <property type="molecule type" value="Genomic_DNA"/>
</dbReference>
<evidence type="ECO:0000313" key="1">
    <source>
        <dbReference type="EMBL" id="TCK28008.1"/>
    </source>
</evidence>
<reference evidence="1 2" key="1">
    <citation type="submission" date="2019-03" db="EMBL/GenBank/DDBJ databases">
        <title>Genomic Encyclopedia of Type Strains, Phase IV (KMG-IV): sequencing the most valuable type-strain genomes for metagenomic binning, comparative biology and taxonomic classification.</title>
        <authorList>
            <person name="Goeker M."/>
        </authorList>
    </citation>
    <scope>NUCLEOTIDE SEQUENCE [LARGE SCALE GENOMIC DNA]</scope>
    <source>
        <strain evidence="1 2">DSM 101</strain>
    </source>
</reference>
<dbReference type="AlphaFoldDB" id="A0A4R1HZZ3"/>
<protein>
    <submittedName>
        <fullName evidence="1">Uncharacterized protein</fullName>
    </submittedName>
</protein>
<dbReference type="Proteomes" id="UP000295030">
    <property type="component" value="Unassembled WGS sequence"/>
</dbReference>
<organism evidence="1 2">
    <name type="scientific">Ancylobacter aquaticus</name>
    <dbReference type="NCBI Taxonomy" id="100"/>
    <lineage>
        <taxon>Bacteria</taxon>
        <taxon>Pseudomonadati</taxon>
        <taxon>Pseudomonadota</taxon>
        <taxon>Alphaproteobacteria</taxon>
        <taxon>Hyphomicrobiales</taxon>
        <taxon>Xanthobacteraceae</taxon>
        <taxon>Ancylobacter</taxon>
    </lineage>
</organism>
<accession>A0A4R1HZZ3</accession>
<proteinExistence type="predicted"/>
<name>A0A4R1HZZ3_ANCAQ</name>
<sequence>MSTDIARTFARRLRANGDRAEADKFTVANLSTMSVEDCRALAQFLEEACELHEASVMAEALRAAPMIATPAALPPIEMDPDMPGREYIPLPGGWEVQTKGTGSSYRLLDRKTGERRLILCHDPGFIHDFVTRMAREVHAASIDSPPATGGEGQTVDP</sequence>
<gene>
    <name evidence="1" type="ORF">EV667_2004</name>
</gene>
<dbReference type="OrthoDB" id="9805228at2"/>
<keyword evidence="2" id="KW-1185">Reference proteome</keyword>